<dbReference type="Proteomes" id="UP001173578">
    <property type="component" value="Unassembled WGS sequence"/>
</dbReference>
<comment type="caution">
    <text evidence="2">The sequence shown here is derived from an EMBL/GenBank/DDBJ whole genome shotgun (WGS) entry which is preliminary data.</text>
</comment>
<feature type="non-terminal residue" evidence="2">
    <location>
        <position position="1"/>
    </location>
</feature>
<evidence type="ECO:0000259" key="1">
    <source>
        <dbReference type="Pfam" id="PF18887"/>
    </source>
</evidence>
<gene>
    <name evidence="2" type="ORF">HX095_05205</name>
</gene>
<reference evidence="2" key="1">
    <citation type="submission" date="2020-06" db="EMBL/GenBank/DDBJ databases">
        <authorList>
            <person name="Dong N."/>
        </authorList>
    </citation>
    <scope>NUCLEOTIDE SEQUENCE</scope>
    <source>
        <strain evidence="2">210</strain>
    </source>
</reference>
<dbReference type="Pfam" id="PF18887">
    <property type="entry name" value="MBG_3"/>
    <property type="match status" value="1"/>
</dbReference>
<proteinExistence type="predicted"/>
<reference evidence="2" key="2">
    <citation type="journal article" date="2022" name="Sci. Total Environ.">
        <title>Prevalence, transmission, and molecular epidemiology of tet(X)-positive bacteria among humans, animals, and environmental niches in China: An epidemiological, and genomic-based study.</title>
        <authorList>
            <person name="Dong N."/>
            <person name="Zeng Y."/>
            <person name="Cai C."/>
            <person name="Sun C."/>
            <person name="Lu J."/>
            <person name="Liu C."/>
            <person name="Zhou H."/>
            <person name="Sun Q."/>
            <person name="Shu L."/>
            <person name="Wang H."/>
            <person name="Wang Y."/>
            <person name="Wang S."/>
            <person name="Wu C."/>
            <person name="Chan E.W."/>
            <person name="Chen G."/>
            <person name="Shen Z."/>
            <person name="Chen S."/>
            <person name="Zhang R."/>
        </authorList>
    </citation>
    <scope>NUCLEOTIDE SEQUENCE</scope>
    <source>
        <strain evidence="2">210</strain>
    </source>
</reference>
<dbReference type="EMBL" id="JACALR010000002">
    <property type="protein sequence ID" value="MDM1550606.1"/>
    <property type="molecule type" value="Genomic_DNA"/>
</dbReference>
<protein>
    <recommendedName>
        <fullName evidence="1">MBG domain-containing protein</fullName>
    </recommendedName>
</protein>
<dbReference type="InterPro" id="IPR043772">
    <property type="entry name" value="MBG_3"/>
</dbReference>
<evidence type="ECO:0000313" key="2">
    <source>
        <dbReference type="EMBL" id="MDM1550606.1"/>
    </source>
</evidence>
<dbReference type="RefSeq" id="WP_286485293.1">
    <property type="nucleotide sequence ID" value="NZ_JACALR010000002.1"/>
</dbReference>
<accession>A0AAW7DK67</accession>
<sequence>VINQGSLSANSNYTLAYTPSDLTITKASITGITFTDGTFTYDGTAKSIEITGILPIGAKVSYVGNSQTEAGTYTVTVTIGGDNYVGQTLSAKMIIEKAAQTITWNQNLVVGCDVENEIQLTAKSSSGLPIVYHSSNESIAKIIGDKVVFTGVGFVEITASQVGNNNFLSANSTTKTLNTRSKGMVKQKWDKVLVFDNSSNQYVKWQWYKDGVRLNGATKQFYESLEPLSGIYYVVATDLSNNQLETCPMTIVANVSTGGIKVVPNPVRQGTMFDVVANYTSTELIGAELIITDLTGKKFFETKNVRPTTKLQAPLTASVYVIHLFLSDGRKASTNMLVN</sequence>
<evidence type="ECO:0000313" key="3">
    <source>
        <dbReference type="Proteomes" id="UP001173578"/>
    </source>
</evidence>
<name>A0AAW7DK67_9FLAO</name>
<feature type="domain" description="MBG" evidence="1">
    <location>
        <begin position="32"/>
        <end position="98"/>
    </location>
</feature>
<dbReference type="AlphaFoldDB" id="A0AAW7DK67"/>
<organism evidence="2 3">
    <name type="scientific">Empedobacter falsenii</name>
    <dbReference type="NCBI Taxonomy" id="343874"/>
    <lineage>
        <taxon>Bacteria</taxon>
        <taxon>Pseudomonadati</taxon>
        <taxon>Bacteroidota</taxon>
        <taxon>Flavobacteriia</taxon>
        <taxon>Flavobacteriales</taxon>
        <taxon>Weeksellaceae</taxon>
        <taxon>Empedobacter</taxon>
    </lineage>
</organism>